<sequence length="146" mass="17038">MENHNKENPTDTGTLLAGDMSDTLKLESDTSCLFSPRVRPVVMLLYPLYASVLAIESPSKADDEQWLAYWILYSFLTLSELILQSLLEWIPIWYTAKLVLVAWLVLPQFRGAAFIYNRVVREQFRKYGILKPKVNYFIFNHFPIFL</sequence>
<comment type="similarity">
    <text evidence="1">Belongs to the DP1 family.</text>
</comment>
<accession>A0A8S9J453</accession>
<dbReference type="Proteomes" id="UP000712281">
    <property type="component" value="Unassembled WGS sequence"/>
</dbReference>
<keyword evidence="1" id="KW-0812">Transmembrane</keyword>
<feature type="transmembrane region" description="Helical" evidence="1">
    <location>
        <begin position="92"/>
        <end position="116"/>
    </location>
</feature>
<evidence type="ECO:0000313" key="3">
    <source>
        <dbReference type="Proteomes" id="UP000712281"/>
    </source>
</evidence>
<feature type="transmembrane region" description="Helical" evidence="1">
    <location>
        <begin position="67"/>
        <end position="86"/>
    </location>
</feature>
<gene>
    <name evidence="2" type="ORF">F2Q68_00001181</name>
</gene>
<evidence type="ECO:0000313" key="2">
    <source>
        <dbReference type="EMBL" id="KAF2577160.1"/>
    </source>
</evidence>
<dbReference type="InterPro" id="IPR004345">
    <property type="entry name" value="TB2_DP1_HVA22"/>
</dbReference>
<organism evidence="2 3">
    <name type="scientific">Brassica cretica</name>
    <name type="common">Mustard</name>
    <dbReference type="NCBI Taxonomy" id="69181"/>
    <lineage>
        <taxon>Eukaryota</taxon>
        <taxon>Viridiplantae</taxon>
        <taxon>Streptophyta</taxon>
        <taxon>Embryophyta</taxon>
        <taxon>Tracheophyta</taxon>
        <taxon>Spermatophyta</taxon>
        <taxon>Magnoliopsida</taxon>
        <taxon>eudicotyledons</taxon>
        <taxon>Gunneridae</taxon>
        <taxon>Pentapetalae</taxon>
        <taxon>rosids</taxon>
        <taxon>malvids</taxon>
        <taxon>Brassicales</taxon>
        <taxon>Brassicaceae</taxon>
        <taxon>Brassiceae</taxon>
        <taxon>Brassica</taxon>
    </lineage>
</organism>
<dbReference type="PANTHER" id="PTHR12300:SF139">
    <property type="entry name" value="HVA22-LIKE PROTEIN E"/>
    <property type="match status" value="1"/>
</dbReference>
<reference evidence="2" key="1">
    <citation type="submission" date="2019-12" db="EMBL/GenBank/DDBJ databases">
        <title>Genome sequencing and annotation of Brassica cretica.</title>
        <authorList>
            <person name="Studholme D.J."/>
            <person name="Sarris P.F."/>
        </authorList>
    </citation>
    <scope>NUCLEOTIDE SEQUENCE</scope>
    <source>
        <strain evidence="2">PFS-001/15</strain>
        <tissue evidence="2">Leaf</tissue>
    </source>
</reference>
<comment type="subcellular location">
    <subcellularLocation>
        <location evidence="1">Membrane</location>
        <topology evidence="1">Multi-pass membrane protein</topology>
    </subcellularLocation>
</comment>
<keyword evidence="1" id="KW-1133">Transmembrane helix</keyword>
<dbReference type="EMBL" id="QGKW02001660">
    <property type="protein sequence ID" value="KAF2577160.1"/>
    <property type="molecule type" value="Genomic_DNA"/>
</dbReference>
<dbReference type="PANTHER" id="PTHR12300">
    <property type="entry name" value="HVA22-LIKE PROTEINS"/>
    <property type="match status" value="1"/>
</dbReference>
<dbReference type="GO" id="GO:0016020">
    <property type="term" value="C:membrane"/>
    <property type="evidence" value="ECO:0007669"/>
    <property type="project" value="UniProtKB-SubCell"/>
</dbReference>
<proteinExistence type="inferred from homology"/>
<dbReference type="AlphaFoldDB" id="A0A8S9J453"/>
<comment type="caution">
    <text evidence="2">The sequence shown here is derived from an EMBL/GenBank/DDBJ whole genome shotgun (WGS) entry which is preliminary data.</text>
</comment>
<dbReference type="Pfam" id="PF03134">
    <property type="entry name" value="TB2_DP1_HVA22"/>
    <property type="match status" value="1"/>
</dbReference>
<protein>
    <recommendedName>
        <fullName evidence="1">HVA22-like protein</fullName>
    </recommendedName>
</protein>
<keyword evidence="1" id="KW-0472">Membrane</keyword>
<evidence type="ECO:0000256" key="1">
    <source>
        <dbReference type="RuleBase" id="RU362006"/>
    </source>
</evidence>
<name>A0A8S9J453_BRACR</name>